<evidence type="ECO:0000256" key="1">
    <source>
        <dbReference type="SAM" id="Phobius"/>
    </source>
</evidence>
<name>A0A061J6M0_TRYRA</name>
<sequence>MLTKTEHSRMSGSTLGHFAEVVDCELHRVSIIYLVRGYHTGYSLAVATFLLLVALTFFFPTTQPVYVGVVPFIAWSFTVFMVAAGLFCAAGGIFTRRKRQEEWFLGNVKDALHFLLENTSSSRMGQMMLALEVMAQLGNVLCGSACVCVVLLLWIAWLMLTMRRVVMGEVG</sequence>
<keyword evidence="1" id="KW-1133">Transmembrane helix</keyword>
<feature type="transmembrane region" description="Helical" evidence="1">
    <location>
        <begin position="72"/>
        <end position="94"/>
    </location>
</feature>
<keyword evidence="3" id="KW-1185">Reference proteome</keyword>
<protein>
    <submittedName>
        <fullName evidence="2">Uncharacterized protein</fullName>
    </submittedName>
</protein>
<dbReference type="EMBL" id="AUPL01001758">
    <property type="protein sequence ID" value="ESL10509.1"/>
    <property type="molecule type" value="Genomic_DNA"/>
</dbReference>
<evidence type="ECO:0000313" key="3">
    <source>
        <dbReference type="Proteomes" id="UP000031737"/>
    </source>
</evidence>
<gene>
    <name evidence="2" type="ORF">TRSC58_01758</name>
</gene>
<feature type="transmembrane region" description="Helical" evidence="1">
    <location>
        <begin position="41"/>
        <end position="60"/>
    </location>
</feature>
<keyword evidence="1" id="KW-0472">Membrane</keyword>
<feature type="transmembrane region" description="Helical" evidence="1">
    <location>
        <begin position="133"/>
        <end position="157"/>
    </location>
</feature>
<keyword evidence="1" id="KW-0812">Transmembrane</keyword>
<evidence type="ECO:0000313" key="2">
    <source>
        <dbReference type="EMBL" id="ESL10509.1"/>
    </source>
</evidence>
<dbReference type="Proteomes" id="UP000031737">
    <property type="component" value="Unassembled WGS sequence"/>
</dbReference>
<organism evidence="2 3">
    <name type="scientific">Trypanosoma rangeli SC58</name>
    <dbReference type="NCBI Taxonomy" id="429131"/>
    <lineage>
        <taxon>Eukaryota</taxon>
        <taxon>Discoba</taxon>
        <taxon>Euglenozoa</taxon>
        <taxon>Kinetoplastea</taxon>
        <taxon>Metakinetoplastina</taxon>
        <taxon>Trypanosomatida</taxon>
        <taxon>Trypanosomatidae</taxon>
        <taxon>Trypanosoma</taxon>
        <taxon>Herpetosoma</taxon>
    </lineage>
</organism>
<dbReference type="OrthoDB" id="247370at2759"/>
<reference evidence="2 3" key="1">
    <citation type="submission" date="2013-07" db="EMBL/GenBank/DDBJ databases">
        <authorList>
            <person name="Stoco P.H."/>
            <person name="Wagner G."/>
            <person name="Gerber A."/>
            <person name="Zaha A."/>
            <person name="Thompson C."/>
            <person name="Bartholomeu D.C."/>
            <person name="Luckemeyer D.D."/>
            <person name="Bahia D."/>
            <person name="Loreto E."/>
            <person name="Prestes E.B."/>
            <person name="Lima F.M."/>
            <person name="Rodrigues-Luiz G."/>
            <person name="Vallejo G.A."/>
            <person name="Filho J.F."/>
            <person name="Monteiro K.M."/>
            <person name="Tyler K.M."/>
            <person name="de Almeida L.G."/>
            <person name="Ortiz M.F."/>
            <person name="Siervo M.A."/>
            <person name="de Moraes M.H."/>
            <person name="Cunha O.L."/>
            <person name="Mendonca-Neto R."/>
            <person name="Silva R."/>
            <person name="Teixeira S.M."/>
            <person name="Murta S.M."/>
            <person name="Sincero T.C."/>
            <person name="Mendes T.A."/>
            <person name="Urmenyi T.P."/>
            <person name="Silva V.G."/>
            <person name="da Rocha W.D."/>
            <person name="Andersson B."/>
            <person name="Romanha A.J."/>
            <person name="Steindel M."/>
            <person name="de Vasconcelos A.T."/>
            <person name="Grisard E.C."/>
        </authorList>
    </citation>
    <scope>NUCLEOTIDE SEQUENCE [LARGE SCALE GENOMIC DNA]</scope>
    <source>
        <strain evidence="2 3">SC58</strain>
    </source>
</reference>
<dbReference type="VEuPathDB" id="TriTrypDB:TRSC58_01758"/>
<dbReference type="AlphaFoldDB" id="A0A061J6M0"/>
<comment type="caution">
    <text evidence="2">The sequence shown here is derived from an EMBL/GenBank/DDBJ whole genome shotgun (WGS) entry which is preliminary data.</text>
</comment>
<accession>A0A061J6M0</accession>
<proteinExistence type="predicted"/>